<evidence type="ECO:0000256" key="1">
    <source>
        <dbReference type="SAM" id="Phobius"/>
    </source>
</evidence>
<dbReference type="PATRIC" id="fig|1137280.3.peg.1145"/>
<comment type="caution">
    <text evidence="2">The sequence shown here is derived from an EMBL/GenBank/DDBJ whole genome shotgun (WGS) entry which is preliminary data.</text>
</comment>
<keyword evidence="1" id="KW-0812">Transmembrane</keyword>
<dbReference type="STRING" id="1137280.D777_01330"/>
<reference evidence="2 3" key="1">
    <citation type="submission" date="2012-12" db="EMBL/GenBank/DDBJ databases">
        <title>Genome assembly of Marinobacter sp. AK21.</title>
        <authorList>
            <person name="Khatri I."/>
            <person name="Kumar R."/>
            <person name="Vaidya B."/>
            <person name="Subramanian S."/>
            <person name="Pinnaka A."/>
        </authorList>
    </citation>
    <scope>NUCLEOTIDE SEQUENCE [LARGE SCALE GENOMIC DNA]</scope>
    <source>
        <strain evidence="2 3">AK21</strain>
    </source>
</reference>
<accession>A0A072N5B8</accession>
<feature type="transmembrane region" description="Helical" evidence="1">
    <location>
        <begin position="21"/>
        <end position="40"/>
    </location>
</feature>
<dbReference type="AlphaFoldDB" id="A0A072N5B8"/>
<protein>
    <recommendedName>
        <fullName evidence="4">Transmembrane anchor protein</fullName>
    </recommendedName>
</protein>
<organism evidence="2 3">
    <name type="scientific">Marinobacter nitratireducens</name>
    <dbReference type="NCBI Taxonomy" id="1137280"/>
    <lineage>
        <taxon>Bacteria</taxon>
        <taxon>Pseudomonadati</taxon>
        <taxon>Pseudomonadota</taxon>
        <taxon>Gammaproteobacteria</taxon>
        <taxon>Pseudomonadales</taxon>
        <taxon>Marinobacteraceae</taxon>
        <taxon>Marinobacter</taxon>
    </lineage>
</organism>
<evidence type="ECO:0000313" key="2">
    <source>
        <dbReference type="EMBL" id="KEF32696.1"/>
    </source>
</evidence>
<proteinExistence type="predicted"/>
<keyword evidence="1" id="KW-1133">Transmembrane helix</keyword>
<dbReference type="OrthoDB" id="952847at2"/>
<sequence>MSDISHLNQGATPSASTLIKATLGAMLVSLVVLVVAVLPAEYGVDPTGLGEVIGLDQLNEAEDAAAADGPAGVLLSSDPVMKANTAPRTGTMRVPLQPGTGREIKSYMKPGDNFVFSWRAEGGAVSFDMHGERPDSKGAFTSYWAGENQHQASGSFTAPFEGTHGWYWENTGNTPVTIVLETSGFYGDLFMPW</sequence>
<keyword evidence="3" id="KW-1185">Reference proteome</keyword>
<dbReference type="RefSeq" id="WP_051668950.1">
    <property type="nucleotide sequence ID" value="NZ_ANIE01000003.1"/>
</dbReference>
<evidence type="ECO:0000313" key="3">
    <source>
        <dbReference type="Proteomes" id="UP000035057"/>
    </source>
</evidence>
<dbReference type="EMBL" id="ANIE01000003">
    <property type="protein sequence ID" value="KEF32696.1"/>
    <property type="molecule type" value="Genomic_DNA"/>
</dbReference>
<evidence type="ECO:0008006" key="4">
    <source>
        <dbReference type="Google" id="ProtNLM"/>
    </source>
</evidence>
<name>A0A072N5B8_9GAMM</name>
<dbReference type="Proteomes" id="UP000035057">
    <property type="component" value="Unassembled WGS sequence"/>
</dbReference>
<keyword evidence="1" id="KW-0472">Membrane</keyword>
<gene>
    <name evidence="2" type="ORF">D777_01330</name>
</gene>